<evidence type="ECO:0000256" key="1">
    <source>
        <dbReference type="SAM" id="MobiDB-lite"/>
    </source>
</evidence>
<dbReference type="AlphaFoldDB" id="A0A0D0CXF1"/>
<reference evidence="3" key="2">
    <citation type="submission" date="2015-01" db="EMBL/GenBank/DDBJ databases">
        <title>Evolutionary Origins and Diversification of the Mycorrhizal Mutualists.</title>
        <authorList>
            <consortium name="DOE Joint Genome Institute"/>
            <consortium name="Mycorrhizal Genomics Consortium"/>
            <person name="Kohler A."/>
            <person name="Kuo A."/>
            <person name="Nagy L.G."/>
            <person name="Floudas D."/>
            <person name="Copeland A."/>
            <person name="Barry K.W."/>
            <person name="Cichocki N."/>
            <person name="Veneault-Fourrey C."/>
            <person name="LaButti K."/>
            <person name="Lindquist E.A."/>
            <person name="Lipzen A."/>
            <person name="Lundell T."/>
            <person name="Morin E."/>
            <person name="Murat C."/>
            <person name="Riley R."/>
            <person name="Ohm R."/>
            <person name="Sun H."/>
            <person name="Tunlid A."/>
            <person name="Henrissat B."/>
            <person name="Grigoriev I.V."/>
            <person name="Hibbett D.S."/>
            <person name="Martin F."/>
        </authorList>
    </citation>
    <scope>NUCLEOTIDE SEQUENCE [LARGE SCALE GENOMIC DNA]</scope>
    <source>
        <strain evidence="3">Ve08.2h10</strain>
    </source>
</reference>
<reference evidence="2 3" key="1">
    <citation type="submission" date="2014-04" db="EMBL/GenBank/DDBJ databases">
        <authorList>
            <consortium name="DOE Joint Genome Institute"/>
            <person name="Kuo A."/>
            <person name="Kohler A."/>
            <person name="Jargeat P."/>
            <person name="Nagy L.G."/>
            <person name="Floudas D."/>
            <person name="Copeland A."/>
            <person name="Barry K.W."/>
            <person name="Cichocki N."/>
            <person name="Veneault-Fourrey C."/>
            <person name="LaButti K."/>
            <person name="Lindquist E.A."/>
            <person name="Lipzen A."/>
            <person name="Lundell T."/>
            <person name="Morin E."/>
            <person name="Murat C."/>
            <person name="Sun H."/>
            <person name="Tunlid A."/>
            <person name="Henrissat B."/>
            <person name="Grigoriev I.V."/>
            <person name="Hibbett D.S."/>
            <person name="Martin F."/>
            <person name="Nordberg H.P."/>
            <person name="Cantor M.N."/>
            <person name="Hua S.X."/>
        </authorList>
    </citation>
    <scope>NUCLEOTIDE SEQUENCE [LARGE SCALE GENOMIC DNA]</scope>
    <source>
        <strain evidence="2 3">Ve08.2h10</strain>
    </source>
</reference>
<dbReference type="EMBL" id="KN831316">
    <property type="protein sequence ID" value="KIK72034.1"/>
    <property type="molecule type" value="Genomic_DNA"/>
</dbReference>
<protein>
    <submittedName>
        <fullName evidence="2">Uncharacterized protein</fullName>
    </submittedName>
</protein>
<proteinExistence type="predicted"/>
<feature type="compositionally biased region" description="Basic residues" evidence="1">
    <location>
        <begin position="1"/>
        <end position="12"/>
    </location>
</feature>
<dbReference type="InParanoid" id="A0A0D0CXF1"/>
<dbReference type="Proteomes" id="UP000054538">
    <property type="component" value="Unassembled WGS sequence"/>
</dbReference>
<gene>
    <name evidence="2" type="ORF">PAXRUDRAFT_22481</name>
</gene>
<evidence type="ECO:0000313" key="2">
    <source>
        <dbReference type="EMBL" id="KIK72034.1"/>
    </source>
</evidence>
<organism evidence="2 3">
    <name type="scientific">Paxillus rubicundulus Ve08.2h10</name>
    <dbReference type="NCBI Taxonomy" id="930991"/>
    <lineage>
        <taxon>Eukaryota</taxon>
        <taxon>Fungi</taxon>
        <taxon>Dikarya</taxon>
        <taxon>Basidiomycota</taxon>
        <taxon>Agaricomycotina</taxon>
        <taxon>Agaricomycetes</taxon>
        <taxon>Agaricomycetidae</taxon>
        <taxon>Boletales</taxon>
        <taxon>Paxilineae</taxon>
        <taxon>Paxillaceae</taxon>
        <taxon>Paxillus</taxon>
    </lineage>
</organism>
<name>A0A0D0CXF1_9AGAM</name>
<dbReference type="HOGENOM" id="CLU_2455422_0_0_1"/>
<feature type="region of interest" description="Disordered" evidence="1">
    <location>
        <begin position="1"/>
        <end position="37"/>
    </location>
</feature>
<sequence>MTVQLLKKRGHQKSNSVSSVVARSPPTKKGSGVVAGSTPVKLKGPQAGITIIDICSLNWDHLKEALKAGGSTDLDVTKVLKVKIEPVDY</sequence>
<accession>A0A0D0CXF1</accession>
<evidence type="ECO:0000313" key="3">
    <source>
        <dbReference type="Proteomes" id="UP000054538"/>
    </source>
</evidence>
<keyword evidence="3" id="KW-1185">Reference proteome</keyword>